<evidence type="ECO:0000313" key="2">
    <source>
        <dbReference type="EMBL" id="KKN10083.1"/>
    </source>
</evidence>
<accession>A0A0F9QY58</accession>
<protein>
    <submittedName>
        <fullName evidence="2">Uncharacterized protein</fullName>
    </submittedName>
</protein>
<proteinExistence type="predicted"/>
<sequence>MIEMTPPIKGISKGLPVDKEPPTTSGYMLNVRPIDTLERRLRLGQRPGLDKWGAGTQIGAAEQPVVAMVVVAAIL</sequence>
<evidence type="ECO:0000256" key="1">
    <source>
        <dbReference type="SAM" id="MobiDB-lite"/>
    </source>
</evidence>
<dbReference type="AlphaFoldDB" id="A0A0F9QY58"/>
<gene>
    <name evidence="2" type="ORF">LCGC14_1040200</name>
</gene>
<dbReference type="EMBL" id="LAZR01004279">
    <property type="protein sequence ID" value="KKN10083.1"/>
    <property type="molecule type" value="Genomic_DNA"/>
</dbReference>
<reference evidence="2" key="1">
    <citation type="journal article" date="2015" name="Nature">
        <title>Complex archaea that bridge the gap between prokaryotes and eukaryotes.</title>
        <authorList>
            <person name="Spang A."/>
            <person name="Saw J.H."/>
            <person name="Jorgensen S.L."/>
            <person name="Zaremba-Niedzwiedzka K."/>
            <person name="Martijn J."/>
            <person name="Lind A.E."/>
            <person name="van Eijk R."/>
            <person name="Schleper C."/>
            <person name="Guy L."/>
            <person name="Ettema T.J."/>
        </authorList>
    </citation>
    <scope>NUCLEOTIDE SEQUENCE</scope>
</reference>
<comment type="caution">
    <text evidence="2">The sequence shown here is derived from an EMBL/GenBank/DDBJ whole genome shotgun (WGS) entry which is preliminary data.</text>
</comment>
<organism evidence="2">
    <name type="scientific">marine sediment metagenome</name>
    <dbReference type="NCBI Taxonomy" id="412755"/>
    <lineage>
        <taxon>unclassified sequences</taxon>
        <taxon>metagenomes</taxon>
        <taxon>ecological metagenomes</taxon>
    </lineage>
</organism>
<feature type="region of interest" description="Disordered" evidence="1">
    <location>
        <begin position="1"/>
        <end position="28"/>
    </location>
</feature>
<name>A0A0F9QY58_9ZZZZ</name>